<evidence type="ECO:0000313" key="3">
    <source>
        <dbReference type="Proteomes" id="UP001295684"/>
    </source>
</evidence>
<evidence type="ECO:0000313" key="2">
    <source>
        <dbReference type="EMBL" id="CAI2384908.1"/>
    </source>
</evidence>
<gene>
    <name evidence="2" type="ORF">ECRASSUSDP1_LOCUS26448</name>
</gene>
<sequence>MTDINNMPIQITASTWLKDSFGLYDYKCKDIEVRNFKGVGSFHIYRDEDNGVYCSSEELGPNDILHVARSKDSYYVAPSGIGDSSNYYCNHSWNLVRNKEISKHGFRGKKLEVGVILKLGRFIFKVIDISNKNSDKKGLAGTNLDLYFASLFQSSQMSIAKKSKPLVKKSRRGRHIQSSKNQL</sequence>
<feature type="compositionally biased region" description="Basic residues" evidence="1">
    <location>
        <begin position="163"/>
        <end position="177"/>
    </location>
</feature>
<dbReference type="Proteomes" id="UP001295684">
    <property type="component" value="Unassembled WGS sequence"/>
</dbReference>
<organism evidence="2 3">
    <name type="scientific">Euplotes crassus</name>
    <dbReference type="NCBI Taxonomy" id="5936"/>
    <lineage>
        <taxon>Eukaryota</taxon>
        <taxon>Sar</taxon>
        <taxon>Alveolata</taxon>
        <taxon>Ciliophora</taxon>
        <taxon>Intramacronucleata</taxon>
        <taxon>Spirotrichea</taxon>
        <taxon>Hypotrichia</taxon>
        <taxon>Euplotida</taxon>
        <taxon>Euplotidae</taxon>
        <taxon>Moneuplotes</taxon>
    </lineage>
</organism>
<reference evidence="2" key="1">
    <citation type="submission" date="2023-07" db="EMBL/GenBank/DDBJ databases">
        <authorList>
            <consortium name="AG Swart"/>
            <person name="Singh M."/>
            <person name="Singh A."/>
            <person name="Seah K."/>
            <person name="Emmerich C."/>
        </authorList>
    </citation>
    <scope>NUCLEOTIDE SEQUENCE</scope>
    <source>
        <strain evidence="2">DP1</strain>
    </source>
</reference>
<protein>
    <submittedName>
        <fullName evidence="2">Uncharacterized protein</fullName>
    </submittedName>
</protein>
<feature type="region of interest" description="Disordered" evidence="1">
    <location>
        <begin position="163"/>
        <end position="183"/>
    </location>
</feature>
<keyword evidence="3" id="KW-1185">Reference proteome</keyword>
<dbReference type="AlphaFoldDB" id="A0AAD2D9Y5"/>
<accession>A0AAD2D9Y5</accession>
<name>A0AAD2D9Y5_EUPCR</name>
<dbReference type="EMBL" id="CAMPGE010027259">
    <property type="protein sequence ID" value="CAI2384908.1"/>
    <property type="molecule type" value="Genomic_DNA"/>
</dbReference>
<proteinExistence type="predicted"/>
<comment type="caution">
    <text evidence="2">The sequence shown here is derived from an EMBL/GenBank/DDBJ whole genome shotgun (WGS) entry which is preliminary data.</text>
</comment>
<evidence type="ECO:0000256" key="1">
    <source>
        <dbReference type="SAM" id="MobiDB-lite"/>
    </source>
</evidence>